<sequence>MTFFENVSVAPTGATRPVLLLLYSATIVMEASQGYGMAHPASSPGLVLIAMYLLHKKLNAIPTVGPTDFLSASRFWTEQGWDILQEGYNKYPNGIFKVALPDQWMIIINGRRLIEDTRKASEEELNMTESLNDALAVHYTLTKEIALDPYHVAIIRTPLTRNIAAGFGEIKEEMELAFTEYLADVKNDWVKIPAYKISFQIVGRVTNRYFVGLPLCRDSDWLDLNTHFAIDVFMSAAIINMFPQILKPLAGRFLTKMPASMKRATKLLQPIIQDRLAREEEHGGKAWPGKPNDLISWLIDEAKGGLRNIHQIIARVLAIEAAAINTTSTTLCNSLYQLATASPSIVQMLREEVDEIIAEYGWSKQGISKMCKLDSFLRETSRFSGAGGFVNRRKVMKDFTFSNGVTVPAGTTLCTAAYMHHHDKVSYYENPDTFDPLRFYRMREHEGANLRYQMFATDLDFLMFGSGRNSCPGRFFAVYQIKALIAHVLTTFDIKFENGVAPAYKWYGPEKGLDTKAVMMFRKRQD</sequence>
<dbReference type="PANTHER" id="PTHR46206:SF1">
    <property type="entry name" value="P450, PUTATIVE (EUROFUNG)-RELATED"/>
    <property type="match status" value="1"/>
</dbReference>
<dbReference type="GO" id="GO:0005506">
    <property type="term" value="F:iron ion binding"/>
    <property type="evidence" value="ECO:0007669"/>
    <property type="project" value="InterPro"/>
</dbReference>
<evidence type="ECO:0000256" key="3">
    <source>
        <dbReference type="ARBA" id="ARBA00022723"/>
    </source>
</evidence>
<proteinExistence type="inferred from homology"/>
<evidence type="ECO:0000313" key="8">
    <source>
        <dbReference type="EMBL" id="KIK55509.1"/>
    </source>
</evidence>
<reference evidence="8 9" key="1">
    <citation type="submission" date="2014-04" db="EMBL/GenBank/DDBJ databases">
        <title>Evolutionary Origins and Diversification of the Mycorrhizal Mutualists.</title>
        <authorList>
            <consortium name="DOE Joint Genome Institute"/>
            <consortium name="Mycorrhizal Genomics Consortium"/>
            <person name="Kohler A."/>
            <person name="Kuo A."/>
            <person name="Nagy L.G."/>
            <person name="Floudas D."/>
            <person name="Copeland A."/>
            <person name="Barry K.W."/>
            <person name="Cichocki N."/>
            <person name="Veneault-Fourrey C."/>
            <person name="LaButti K."/>
            <person name="Lindquist E.A."/>
            <person name="Lipzen A."/>
            <person name="Lundell T."/>
            <person name="Morin E."/>
            <person name="Murat C."/>
            <person name="Riley R."/>
            <person name="Ohm R."/>
            <person name="Sun H."/>
            <person name="Tunlid A."/>
            <person name="Henrissat B."/>
            <person name="Grigoriev I.V."/>
            <person name="Hibbett D.S."/>
            <person name="Martin F."/>
        </authorList>
    </citation>
    <scope>NUCLEOTIDE SEQUENCE [LARGE SCALE GENOMIC DNA]</scope>
    <source>
        <strain evidence="8 9">FD-317 M1</strain>
    </source>
</reference>
<evidence type="ECO:0000256" key="5">
    <source>
        <dbReference type="ARBA" id="ARBA00023004"/>
    </source>
</evidence>
<dbReference type="AlphaFoldDB" id="A0A0D0BZX5"/>
<dbReference type="GO" id="GO:0004497">
    <property type="term" value="F:monooxygenase activity"/>
    <property type="evidence" value="ECO:0007669"/>
    <property type="project" value="UniProtKB-KW"/>
</dbReference>
<dbReference type="GO" id="GO:0020037">
    <property type="term" value="F:heme binding"/>
    <property type="evidence" value="ECO:0007669"/>
    <property type="project" value="InterPro"/>
</dbReference>
<comment type="cofactor">
    <cofactor evidence="1 7">
        <name>heme</name>
        <dbReference type="ChEBI" id="CHEBI:30413"/>
    </cofactor>
</comment>
<dbReference type="SUPFAM" id="SSF48264">
    <property type="entry name" value="Cytochrome P450"/>
    <property type="match status" value="1"/>
</dbReference>
<evidence type="ECO:0000313" key="9">
    <source>
        <dbReference type="Proteomes" id="UP000053593"/>
    </source>
</evidence>
<keyword evidence="4" id="KW-0560">Oxidoreductase</keyword>
<comment type="similarity">
    <text evidence="2">Belongs to the cytochrome P450 family.</text>
</comment>
<dbReference type="Pfam" id="PF00067">
    <property type="entry name" value="p450"/>
    <property type="match status" value="1"/>
</dbReference>
<dbReference type="PRINTS" id="PR00465">
    <property type="entry name" value="EP450IV"/>
</dbReference>
<evidence type="ECO:0000256" key="1">
    <source>
        <dbReference type="ARBA" id="ARBA00001971"/>
    </source>
</evidence>
<keyword evidence="6" id="KW-0503">Monooxygenase</keyword>
<protein>
    <submittedName>
        <fullName evidence="8">Unplaced genomic scaffold GYMLUscaffold_57, whole genome shotgun sequence</fullName>
    </submittedName>
</protein>
<keyword evidence="9" id="KW-1185">Reference proteome</keyword>
<organism evidence="8 9">
    <name type="scientific">Collybiopsis luxurians FD-317 M1</name>
    <dbReference type="NCBI Taxonomy" id="944289"/>
    <lineage>
        <taxon>Eukaryota</taxon>
        <taxon>Fungi</taxon>
        <taxon>Dikarya</taxon>
        <taxon>Basidiomycota</taxon>
        <taxon>Agaricomycotina</taxon>
        <taxon>Agaricomycetes</taxon>
        <taxon>Agaricomycetidae</taxon>
        <taxon>Agaricales</taxon>
        <taxon>Marasmiineae</taxon>
        <taxon>Omphalotaceae</taxon>
        <taxon>Collybiopsis</taxon>
        <taxon>Collybiopsis luxurians</taxon>
    </lineage>
</organism>
<feature type="binding site" description="axial binding residue" evidence="7">
    <location>
        <position position="471"/>
    </location>
    <ligand>
        <name>heme</name>
        <dbReference type="ChEBI" id="CHEBI:30413"/>
    </ligand>
    <ligandPart>
        <name>Fe</name>
        <dbReference type="ChEBI" id="CHEBI:18248"/>
    </ligandPart>
</feature>
<dbReference type="GO" id="GO:0016705">
    <property type="term" value="F:oxidoreductase activity, acting on paired donors, with incorporation or reduction of molecular oxygen"/>
    <property type="evidence" value="ECO:0007669"/>
    <property type="project" value="InterPro"/>
</dbReference>
<dbReference type="HOGENOM" id="CLU_022195_0_2_1"/>
<dbReference type="Proteomes" id="UP000053593">
    <property type="component" value="Unassembled WGS sequence"/>
</dbReference>
<dbReference type="CDD" id="cd11041">
    <property type="entry name" value="CYP503A1-like"/>
    <property type="match status" value="1"/>
</dbReference>
<dbReference type="Gene3D" id="1.10.630.10">
    <property type="entry name" value="Cytochrome P450"/>
    <property type="match status" value="1"/>
</dbReference>
<keyword evidence="3 7" id="KW-0479">Metal-binding</keyword>
<gene>
    <name evidence="8" type="ORF">GYMLUDRAFT_248560</name>
</gene>
<keyword evidence="7" id="KW-0349">Heme</keyword>
<dbReference type="PANTHER" id="PTHR46206">
    <property type="entry name" value="CYTOCHROME P450"/>
    <property type="match status" value="1"/>
</dbReference>
<evidence type="ECO:0000256" key="6">
    <source>
        <dbReference type="ARBA" id="ARBA00023033"/>
    </source>
</evidence>
<dbReference type="InterPro" id="IPR001128">
    <property type="entry name" value="Cyt_P450"/>
</dbReference>
<evidence type="ECO:0000256" key="4">
    <source>
        <dbReference type="ARBA" id="ARBA00023002"/>
    </source>
</evidence>
<evidence type="ECO:0000256" key="2">
    <source>
        <dbReference type="ARBA" id="ARBA00010617"/>
    </source>
</evidence>
<name>A0A0D0BZX5_9AGAR</name>
<dbReference type="InterPro" id="IPR036396">
    <property type="entry name" value="Cyt_P450_sf"/>
</dbReference>
<accession>A0A0D0BZX5</accession>
<dbReference type="OrthoDB" id="1844152at2759"/>
<dbReference type="EMBL" id="KN834805">
    <property type="protein sequence ID" value="KIK55509.1"/>
    <property type="molecule type" value="Genomic_DNA"/>
</dbReference>
<evidence type="ECO:0000256" key="7">
    <source>
        <dbReference type="PIRSR" id="PIRSR602403-1"/>
    </source>
</evidence>
<dbReference type="InterPro" id="IPR002403">
    <property type="entry name" value="Cyt_P450_E_grp-IV"/>
</dbReference>
<keyword evidence="5 7" id="KW-0408">Iron</keyword>